<dbReference type="GO" id="GO:0005829">
    <property type="term" value="C:cytosol"/>
    <property type="evidence" value="ECO:0007669"/>
    <property type="project" value="TreeGrafter"/>
</dbReference>
<reference evidence="16" key="1">
    <citation type="journal article" date="2020" name="mSystems">
        <title>Genome- and Community-Level Interaction Insights into Carbon Utilization and Element Cycling Functions of Hydrothermarchaeota in Hydrothermal Sediment.</title>
        <authorList>
            <person name="Zhou Z."/>
            <person name="Liu Y."/>
            <person name="Xu W."/>
            <person name="Pan J."/>
            <person name="Luo Z.H."/>
            <person name="Li M."/>
        </authorList>
    </citation>
    <scope>NUCLEOTIDE SEQUENCE [LARGE SCALE GENOMIC DNA]</scope>
    <source>
        <strain evidence="16">SpSt-477</strain>
    </source>
</reference>
<comment type="subcellular location">
    <subcellularLocation>
        <location evidence="12">Cytoplasm</location>
    </subcellularLocation>
</comment>
<dbReference type="InterPro" id="IPR009008">
    <property type="entry name" value="Val/Leu/Ile-tRNA-synth_edit"/>
</dbReference>
<dbReference type="PRINTS" id="PR00984">
    <property type="entry name" value="TRNASYNTHILE"/>
</dbReference>
<dbReference type="Gene3D" id="3.40.50.620">
    <property type="entry name" value="HUPs"/>
    <property type="match status" value="2"/>
</dbReference>
<comment type="domain">
    <text evidence="12">IleRS has two distinct active sites: one for aminoacylation and one for editing. The misactivated valine is translocated from the active site to the editing site, which sterically excludes the correctly activated isoleucine. The single editing site contains two valyl binding pockets, one specific for each substrate (Val-AMP or Val-tRNA(Ile)).</text>
</comment>
<dbReference type="GO" id="GO:0008270">
    <property type="term" value="F:zinc ion binding"/>
    <property type="evidence" value="ECO:0007669"/>
    <property type="project" value="UniProtKB-UniRule"/>
</dbReference>
<evidence type="ECO:0000256" key="8">
    <source>
        <dbReference type="ARBA" id="ARBA00022917"/>
    </source>
</evidence>
<evidence type="ECO:0000256" key="3">
    <source>
        <dbReference type="ARBA" id="ARBA00022598"/>
    </source>
</evidence>
<dbReference type="PANTHER" id="PTHR42765:SF1">
    <property type="entry name" value="ISOLEUCINE--TRNA LIGASE, MITOCHONDRIAL"/>
    <property type="match status" value="1"/>
</dbReference>
<dbReference type="AlphaFoldDB" id="A0A7C4W2E2"/>
<dbReference type="InterPro" id="IPR050081">
    <property type="entry name" value="Ile-tRNA_ligase"/>
</dbReference>
<dbReference type="InterPro" id="IPR009080">
    <property type="entry name" value="tRNAsynth_Ia_anticodon-bd"/>
</dbReference>
<dbReference type="SUPFAM" id="SSF52374">
    <property type="entry name" value="Nucleotidylyl transferase"/>
    <property type="match status" value="1"/>
</dbReference>
<dbReference type="PANTHER" id="PTHR42765">
    <property type="entry name" value="SOLEUCYL-TRNA SYNTHETASE"/>
    <property type="match status" value="1"/>
</dbReference>
<feature type="binding site" evidence="12">
    <location>
        <position position="564"/>
    </location>
    <ligand>
        <name>L-isoleucyl-5'-AMP</name>
        <dbReference type="ChEBI" id="CHEBI:178002"/>
    </ligand>
</feature>
<proteinExistence type="inferred from homology"/>
<dbReference type="GO" id="GO:0006428">
    <property type="term" value="P:isoleucyl-tRNA aminoacylation"/>
    <property type="evidence" value="ECO:0007669"/>
    <property type="project" value="UniProtKB-UniRule"/>
</dbReference>
<dbReference type="InterPro" id="IPR002301">
    <property type="entry name" value="Ile-tRNA-ligase"/>
</dbReference>
<dbReference type="InterPro" id="IPR001412">
    <property type="entry name" value="aa-tRNA-synth_I_CS"/>
</dbReference>
<dbReference type="HAMAP" id="MF_02002">
    <property type="entry name" value="Ile_tRNA_synth_type1"/>
    <property type="match status" value="1"/>
</dbReference>
<feature type="domain" description="Aminoacyl-tRNA synthetase class Ia" evidence="13">
    <location>
        <begin position="31"/>
        <end position="644"/>
    </location>
</feature>
<gene>
    <name evidence="12" type="primary">ileS</name>
    <name evidence="16" type="ORF">ENS29_16450</name>
</gene>
<evidence type="ECO:0000256" key="1">
    <source>
        <dbReference type="ARBA" id="ARBA00006887"/>
    </source>
</evidence>
<dbReference type="CDD" id="cd00818">
    <property type="entry name" value="IleRS_core"/>
    <property type="match status" value="1"/>
</dbReference>
<keyword evidence="9 12" id="KW-0030">Aminoacyl-tRNA synthetase</keyword>
<protein>
    <recommendedName>
        <fullName evidence="12">Isoleucine--tRNA ligase</fullName>
        <ecNumber evidence="12">6.1.1.5</ecNumber>
    </recommendedName>
    <alternativeName>
        <fullName evidence="12">Isoleucyl-tRNA synthetase</fullName>
        <shortName evidence="12">IleRS</shortName>
    </alternativeName>
</protein>
<feature type="domain" description="Zinc finger FPG/IleRS-type" evidence="14">
    <location>
        <begin position="891"/>
        <end position="917"/>
    </location>
</feature>
<comment type="subunit">
    <text evidence="12">Monomer.</text>
</comment>
<evidence type="ECO:0000256" key="12">
    <source>
        <dbReference type="HAMAP-Rule" id="MF_02002"/>
    </source>
</evidence>
<dbReference type="Gene3D" id="1.10.10.830">
    <property type="entry name" value="Ile-tRNA synthetase CP2 domain-like"/>
    <property type="match status" value="1"/>
</dbReference>
<feature type="binding site" evidence="12">
    <location>
        <position position="608"/>
    </location>
    <ligand>
        <name>ATP</name>
        <dbReference type="ChEBI" id="CHEBI:30616"/>
    </ligand>
</feature>
<feature type="binding site" evidence="12">
    <location>
        <position position="892"/>
    </location>
    <ligand>
        <name>Zn(2+)</name>
        <dbReference type="ChEBI" id="CHEBI:29105"/>
    </ligand>
</feature>
<comment type="catalytic activity">
    <reaction evidence="11 12">
        <text>tRNA(Ile) + L-isoleucine + ATP = L-isoleucyl-tRNA(Ile) + AMP + diphosphate</text>
        <dbReference type="Rhea" id="RHEA:11060"/>
        <dbReference type="Rhea" id="RHEA-COMP:9666"/>
        <dbReference type="Rhea" id="RHEA-COMP:9695"/>
        <dbReference type="ChEBI" id="CHEBI:30616"/>
        <dbReference type="ChEBI" id="CHEBI:33019"/>
        <dbReference type="ChEBI" id="CHEBI:58045"/>
        <dbReference type="ChEBI" id="CHEBI:78442"/>
        <dbReference type="ChEBI" id="CHEBI:78528"/>
        <dbReference type="ChEBI" id="CHEBI:456215"/>
        <dbReference type="EC" id="6.1.1.5"/>
    </reaction>
</comment>
<dbReference type="InterPro" id="IPR023585">
    <property type="entry name" value="Ile-tRNA-ligase_type1"/>
</dbReference>
<evidence type="ECO:0000313" key="16">
    <source>
        <dbReference type="EMBL" id="HGU34416.1"/>
    </source>
</evidence>
<evidence type="ECO:0000256" key="4">
    <source>
        <dbReference type="ARBA" id="ARBA00022723"/>
    </source>
</evidence>
<organism evidence="16">
    <name type="scientific">Desulfatirhabdium butyrativorans</name>
    <dbReference type="NCBI Taxonomy" id="340467"/>
    <lineage>
        <taxon>Bacteria</taxon>
        <taxon>Pseudomonadati</taxon>
        <taxon>Thermodesulfobacteriota</taxon>
        <taxon>Desulfobacteria</taxon>
        <taxon>Desulfobacterales</taxon>
        <taxon>Desulfatirhabdiaceae</taxon>
        <taxon>Desulfatirhabdium</taxon>
    </lineage>
</organism>
<dbReference type="Pfam" id="PF08264">
    <property type="entry name" value="Anticodon_1"/>
    <property type="match status" value="1"/>
</dbReference>
<evidence type="ECO:0000256" key="7">
    <source>
        <dbReference type="ARBA" id="ARBA00022840"/>
    </source>
</evidence>
<dbReference type="InterPro" id="IPR033708">
    <property type="entry name" value="Anticodon_Ile_BEm"/>
</dbReference>
<keyword evidence="2 12" id="KW-0963">Cytoplasm</keyword>
<dbReference type="NCBIfam" id="TIGR00392">
    <property type="entry name" value="ileS"/>
    <property type="match status" value="1"/>
</dbReference>
<feature type="domain" description="Methionyl/Valyl/Leucyl/Isoleucyl-tRNA synthetase anticodon-binding" evidence="15">
    <location>
        <begin position="688"/>
        <end position="844"/>
    </location>
</feature>
<evidence type="ECO:0000256" key="11">
    <source>
        <dbReference type="ARBA" id="ARBA00048359"/>
    </source>
</evidence>
<keyword evidence="3 12" id="KW-0436">Ligase</keyword>
<name>A0A7C4W2E2_9BACT</name>
<dbReference type="GO" id="GO:0002161">
    <property type="term" value="F:aminoacyl-tRNA deacylase activity"/>
    <property type="evidence" value="ECO:0007669"/>
    <property type="project" value="InterPro"/>
</dbReference>
<evidence type="ECO:0000259" key="14">
    <source>
        <dbReference type="Pfam" id="PF06827"/>
    </source>
</evidence>
<dbReference type="SUPFAM" id="SSF47323">
    <property type="entry name" value="Anticodon-binding domain of a subclass of class I aminoacyl-tRNA synthetases"/>
    <property type="match status" value="1"/>
</dbReference>
<evidence type="ECO:0000256" key="6">
    <source>
        <dbReference type="ARBA" id="ARBA00022833"/>
    </source>
</evidence>
<feature type="binding site" evidence="12">
    <location>
        <position position="895"/>
    </location>
    <ligand>
        <name>Zn(2+)</name>
        <dbReference type="ChEBI" id="CHEBI:29105"/>
    </ligand>
</feature>
<dbReference type="GO" id="GO:0004822">
    <property type="term" value="F:isoleucine-tRNA ligase activity"/>
    <property type="evidence" value="ECO:0007669"/>
    <property type="project" value="UniProtKB-UniRule"/>
</dbReference>
<evidence type="ECO:0000259" key="15">
    <source>
        <dbReference type="Pfam" id="PF08264"/>
    </source>
</evidence>
<comment type="function">
    <text evidence="10 12">Catalyzes the attachment of isoleucine to tRNA(Ile). As IleRS can inadvertently accommodate and process structurally similar amino acids such as valine, to avoid such errors it has two additional distinct tRNA(Ile)-dependent editing activities. One activity is designated as 'pretransfer' editing and involves the hydrolysis of activated Val-AMP. The other activity is designated 'posttransfer' editing and involves deacylation of mischarged Val-tRNA(Ile).</text>
</comment>
<dbReference type="EMBL" id="DSUH01000376">
    <property type="protein sequence ID" value="HGU34416.1"/>
    <property type="molecule type" value="Genomic_DNA"/>
</dbReference>
<feature type="short sequence motif" description="'HIGH' region" evidence="12">
    <location>
        <begin position="61"/>
        <end position="71"/>
    </location>
</feature>
<dbReference type="FunFam" id="1.10.730.20:FF:000001">
    <property type="entry name" value="Isoleucine--tRNA ligase"/>
    <property type="match status" value="1"/>
</dbReference>
<evidence type="ECO:0000256" key="2">
    <source>
        <dbReference type="ARBA" id="ARBA00022490"/>
    </source>
</evidence>
<feature type="short sequence motif" description="'KMSKS' region" evidence="12">
    <location>
        <begin position="605"/>
        <end position="609"/>
    </location>
</feature>
<dbReference type="FunFam" id="3.40.50.620:FF:000042">
    <property type="entry name" value="Isoleucine--tRNA ligase"/>
    <property type="match status" value="1"/>
</dbReference>
<keyword evidence="7 12" id="KW-0067">ATP-binding</keyword>
<dbReference type="InterPro" id="IPR002300">
    <property type="entry name" value="aa-tRNA-synth_Ia"/>
</dbReference>
<sequence>MNDKKDYKKTLNLPVTGFPMKADLAKREPDRLKAWEAARLYERVREASKGRPKFILHDGPPYANGHIHIGTALNKILKDIVVRSRQMAGFDAVYVPGWDCHGLPIEHNVEKELGEEKVSLSQAEIRKKCRSYAETYIDIQREEFKRLGVMGEWDNPYLTMNYRYEAIIATECLKFALQDNLFRSKKPIHWCCQCHTALAEAEIEYADESSPSIYVKFPLVNDPGIEALQGKHISVIIWTTTPWTIPANLAISLHPDFRYAFVAVSDEEVYLLAADLVDACMKAFGITGWRTLAEVSAAALENLRCRHPLYSRDSIIVLGTHVTLDAGTGCVHTAPGHGREDYEVGLKYGLDTLSPVDDEGKFTAEAEGFTGQFVFSANKAVIARLQEAGALVASGTISHSYPHCWRCKKPVIFRATPQWFISMEKTGLRRQALEAIDTVQWIPSWGRERIYGMIQNRPDWCVSRQRTWGVPIAMFICADCDEALMTQEISDHIFKLFEAHGADIWFERPAEELMPEGVTCPKCGGSRFNKETDILDVWFDSGVSHAAVLEDRSYLEWPADLYLEGSDQHRGWFHSALLTAVGTRKKAPYRAVLTHGFVVDAEGKKMSKSLGNVIAPKQVIDRYGAEVLRLWVSASDYRDDIRISDGILGQLSDAYRRIRNTCRFILGNLFDFDPAVHRVGWERLTGIDRYALLRLQQLIAKTRKAYEAYDFHIVHHALYQFCTVDLSAFYLDVLKDRLYTSLADSAERRAAQTVMFDILNAMVRLMAPILPFTAEEIWEFMPAWPNKEASVHLVLLPEVDERLKDPELESEWDRLLDIRSAVLKALEEARVNKVIGHPLDAEVHLSASGEAFALLDKYRSELQTMFIVSRVSLVSGGSELDIHVTRAEGAKCARCWVYDPAVGEDVPLGELCPRCRKTVEHLEAVH</sequence>
<evidence type="ECO:0000256" key="9">
    <source>
        <dbReference type="ARBA" id="ARBA00023146"/>
    </source>
</evidence>
<accession>A0A7C4W2E2</accession>
<dbReference type="CDD" id="cd07960">
    <property type="entry name" value="Anticodon_Ia_Ile_BEm"/>
    <property type="match status" value="1"/>
</dbReference>
<dbReference type="Pfam" id="PF00133">
    <property type="entry name" value="tRNA-synt_1"/>
    <property type="match status" value="1"/>
</dbReference>
<dbReference type="Pfam" id="PF06827">
    <property type="entry name" value="zf-FPG_IleRS"/>
    <property type="match status" value="1"/>
</dbReference>
<dbReference type="SUPFAM" id="SSF50677">
    <property type="entry name" value="ValRS/IleRS/LeuRS editing domain"/>
    <property type="match status" value="1"/>
</dbReference>
<dbReference type="InterPro" id="IPR013155">
    <property type="entry name" value="M/V/L/I-tRNA-synth_anticd-bd"/>
</dbReference>
<dbReference type="GO" id="GO:0005524">
    <property type="term" value="F:ATP binding"/>
    <property type="evidence" value="ECO:0007669"/>
    <property type="project" value="UniProtKB-UniRule"/>
</dbReference>
<comment type="cofactor">
    <cofactor evidence="12">
        <name>Zn(2+)</name>
        <dbReference type="ChEBI" id="CHEBI:29105"/>
    </cofactor>
    <text evidence="12">Binds 1 zinc ion per subunit.</text>
</comment>
<evidence type="ECO:0000256" key="5">
    <source>
        <dbReference type="ARBA" id="ARBA00022741"/>
    </source>
</evidence>
<evidence type="ECO:0000256" key="10">
    <source>
        <dbReference type="ARBA" id="ARBA00025217"/>
    </source>
</evidence>
<evidence type="ECO:0000259" key="13">
    <source>
        <dbReference type="Pfam" id="PF00133"/>
    </source>
</evidence>
<dbReference type="InterPro" id="IPR010663">
    <property type="entry name" value="Znf_FPG/IleRS"/>
</dbReference>
<feature type="binding site" evidence="12">
    <location>
        <position position="912"/>
    </location>
    <ligand>
        <name>Zn(2+)</name>
        <dbReference type="ChEBI" id="CHEBI:29105"/>
    </ligand>
</feature>
<comment type="caution">
    <text evidence="16">The sequence shown here is derived from an EMBL/GenBank/DDBJ whole genome shotgun (WGS) entry which is preliminary data.</text>
</comment>
<dbReference type="PROSITE" id="PS00178">
    <property type="entry name" value="AA_TRNA_LIGASE_I"/>
    <property type="match status" value="1"/>
</dbReference>
<comment type="similarity">
    <text evidence="1 12">Belongs to the class-I aminoacyl-tRNA synthetase family. IleS type 1 subfamily.</text>
</comment>
<keyword evidence="6 12" id="KW-0862">Zinc</keyword>
<keyword evidence="5 12" id="KW-0547">Nucleotide-binding</keyword>
<dbReference type="EC" id="6.1.1.5" evidence="12"/>
<dbReference type="GO" id="GO:0000049">
    <property type="term" value="F:tRNA binding"/>
    <property type="evidence" value="ECO:0007669"/>
    <property type="project" value="InterPro"/>
</dbReference>
<dbReference type="Gene3D" id="1.10.730.20">
    <property type="match status" value="1"/>
</dbReference>
<feature type="binding site" evidence="12">
    <location>
        <position position="915"/>
    </location>
    <ligand>
        <name>Zn(2+)</name>
        <dbReference type="ChEBI" id="CHEBI:29105"/>
    </ligand>
</feature>
<keyword evidence="8 12" id="KW-0648">Protein biosynthesis</keyword>
<dbReference type="InterPro" id="IPR014729">
    <property type="entry name" value="Rossmann-like_a/b/a_fold"/>
</dbReference>
<keyword evidence="4 12" id="KW-0479">Metal-binding</keyword>